<gene>
    <name evidence="2" type="ORF">EV148_102443</name>
</gene>
<dbReference type="Proteomes" id="UP000294862">
    <property type="component" value="Unassembled WGS sequence"/>
</dbReference>
<sequence>MKPRKHLVVAGAAPADVSEIGTFMRVAQTQLDHAWRFAKDDDEIDFVLTDLTDFGGRCARVRALDEGKHFAVIANAGDDVLGADLVLHRPFSAKAIVGLLNHVGRAAPPEPRRLIDFSAVERRIVPQTRKTKRQDDEEKDAGPESTRASFIDVQRERRCTDLDALVKRGAVLVQRHGIPPLLIDPVTDTFHTSARLVELEPYFLEPLGGHERKRVGGAQLAELRKQHPGRPLVRLRWLHAFLRSNGWLAAHLDPSASYKLKRWLPLDNDYRKQHRIALTLMREAPLHEIARAAKAKMADVFDVVNAYDALGLIETRRLGNWDPSPETIGKRKRSTRKTQRLLAATVFTR</sequence>
<protein>
    <submittedName>
        <fullName evidence="2">Uncharacterized protein</fullName>
    </submittedName>
</protein>
<dbReference type="AlphaFoldDB" id="A0A4R2IC21"/>
<dbReference type="EMBL" id="SLWQ01000002">
    <property type="protein sequence ID" value="TCO42084.1"/>
    <property type="molecule type" value="Genomic_DNA"/>
</dbReference>
<name>A0A4R2IC21_9GAMM</name>
<feature type="region of interest" description="Disordered" evidence="1">
    <location>
        <begin position="126"/>
        <end position="147"/>
    </location>
</feature>
<proteinExistence type="predicted"/>
<comment type="caution">
    <text evidence="2">The sequence shown here is derived from an EMBL/GenBank/DDBJ whole genome shotgun (WGS) entry which is preliminary data.</text>
</comment>
<keyword evidence="3" id="KW-1185">Reference proteome</keyword>
<evidence type="ECO:0000256" key="1">
    <source>
        <dbReference type="SAM" id="MobiDB-lite"/>
    </source>
</evidence>
<accession>A0A4R2IC21</accession>
<evidence type="ECO:0000313" key="3">
    <source>
        <dbReference type="Proteomes" id="UP000294862"/>
    </source>
</evidence>
<evidence type="ECO:0000313" key="2">
    <source>
        <dbReference type="EMBL" id="TCO42084.1"/>
    </source>
</evidence>
<organism evidence="2 3">
    <name type="scientific">Dokdonella fugitiva</name>
    <dbReference type="NCBI Taxonomy" id="328517"/>
    <lineage>
        <taxon>Bacteria</taxon>
        <taxon>Pseudomonadati</taxon>
        <taxon>Pseudomonadota</taxon>
        <taxon>Gammaproteobacteria</taxon>
        <taxon>Lysobacterales</taxon>
        <taxon>Rhodanobacteraceae</taxon>
        <taxon>Dokdonella</taxon>
    </lineage>
</organism>
<feature type="compositionally biased region" description="Basic and acidic residues" evidence="1">
    <location>
        <begin position="133"/>
        <end position="142"/>
    </location>
</feature>
<reference evidence="2 3" key="1">
    <citation type="journal article" date="2015" name="Stand. Genomic Sci.">
        <title>Genomic Encyclopedia of Bacterial and Archaeal Type Strains, Phase III: the genomes of soil and plant-associated and newly described type strains.</title>
        <authorList>
            <person name="Whitman W.B."/>
            <person name="Woyke T."/>
            <person name="Klenk H.P."/>
            <person name="Zhou Y."/>
            <person name="Lilburn T.G."/>
            <person name="Beck B.J."/>
            <person name="De Vos P."/>
            <person name="Vandamme P."/>
            <person name="Eisen J.A."/>
            <person name="Garrity G."/>
            <person name="Hugenholtz P."/>
            <person name="Kyrpides N.C."/>
        </authorList>
    </citation>
    <scope>NUCLEOTIDE SEQUENCE [LARGE SCALE GENOMIC DNA]</scope>
    <source>
        <strain evidence="2 3">A3</strain>
    </source>
</reference>